<evidence type="ECO:0000313" key="2">
    <source>
        <dbReference type="Proteomes" id="UP001156627"/>
    </source>
</evidence>
<organism evidence="1 2">
    <name type="scientific">Dyella flagellata</name>
    <dbReference type="NCBI Taxonomy" id="1867833"/>
    <lineage>
        <taxon>Bacteria</taxon>
        <taxon>Pseudomonadati</taxon>
        <taxon>Pseudomonadota</taxon>
        <taxon>Gammaproteobacteria</taxon>
        <taxon>Lysobacterales</taxon>
        <taxon>Rhodanobacteraceae</taxon>
        <taxon>Dyella</taxon>
    </lineage>
</organism>
<comment type="caution">
    <text evidence="1">The sequence shown here is derived from an EMBL/GenBank/DDBJ whole genome shotgun (WGS) entry which is preliminary data.</text>
</comment>
<gene>
    <name evidence="1" type="ORF">GCM10007898_09790</name>
</gene>
<accession>A0ABQ5X8M0</accession>
<evidence type="ECO:0000313" key="1">
    <source>
        <dbReference type="EMBL" id="GLQ87413.1"/>
    </source>
</evidence>
<sequence length="305" mass="33544">MPSHKTSGATKRVLRARKKVDYAGIEKKYDKLSFISKKKPKTRVVNINVALGRALAAPPLTSWPFSGMHQDVTYHGDLSNAPGWNMRTGDEIFLPFAWLNLGGQAVWQGLEQEVAGLRADNLARAHFNQIATDMRALVANTRITECVGEAAAAIYVLEHDPRFKMIWGYHIHAGTGIDQIWQRPNSNGGSDFLIVEAKGPGAAVNSSAFVPPGYSQMKEGWVANHLYSMNNNQHAAGQSIVNALGLQFMNAYPNYAGASKSYYGVAPTSRHKQSASRVYGTVVEAQWLSDGRLGHNHSAWVQYFT</sequence>
<proteinExistence type="predicted"/>
<reference evidence="2" key="1">
    <citation type="journal article" date="2019" name="Int. J. Syst. Evol. Microbiol.">
        <title>The Global Catalogue of Microorganisms (GCM) 10K type strain sequencing project: providing services to taxonomists for standard genome sequencing and annotation.</title>
        <authorList>
            <consortium name="The Broad Institute Genomics Platform"/>
            <consortium name="The Broad Institute Genome Sequencing Center for Infectious Disease"/>
            <person name="Wu L."/>
            <person name="Ma J."/>
        </authorList>
    </citation>
    <scope>NUCLEOTIDE SEQUENCE [LARGE SCALE GENOMIC DNA]</scope>
    <source>
        <strain evidence="2">NBRC 111981</strain>
    </source>
</reference>
<name>A0ABQ5X8M0_9GAMM</name>
<dbReference type="EMBL" id="BSOA01000006">
    <property type="protein sequence ID" value="GLQ87413.1"/>
    <property type="molecule type" value="Genomic_DNA"/>
</dbReference>
<dbReference type="Proteomes" id="UP001156627">
    <property type="component" value="Unassembled WGS sequence"/>
</dbReference>
<protein>
    <submittedName>
        <fullName evidence="1">Uncharacterized protein</fullName>
    </submittedName>
</protein>
<keyword evidence="2" id="KW-1185">Reference proteome</keyword>
<dbReference type="CDD" id="cd20735">
    <property type="entry name" value="PoNe_RHS-like"/>
    <property type="match status" value="1"/>
</dbReference>